<sequence length="335" mass="36905">MGTDQVLLHRFVISQLTAAGADRDELIRETGLPEWTMAGDDMHLPSHTFSRLWELGAHALGDPAVALQVAKRYELKSLGLYDYLFSTAPTLGAGLATCGPYVSAVTTNHRFDLRTENEHETTLYLDIIDGEGIGRDLTQLWGLGAVLSRARRVVREPLAPIRVALRQQAPADRRAYVEVFGTAAIEFDAPVDSMTFRSSDMDLPLTTADPVLAKILRPLADALPPPPPLPSAWPQRVAEALAVALDAGDASLNRVARRLATSPRTLQRRLMEAGTTWRKELDRARDARLRQASATGSLSRARQAQLLGYSDAGSMRRAARRWNVAEHAHRCELFD</sequence>
<organism evidence="3 4">
    <name type="scientific">Nocardia xishanensis</name>
    <dbReference type="NCBI Taxonomy" id="238964"/>
    <lineage>
        <taxon>Bacteria</taxon>
        <taxon>Bacillati</taxon>
        <taxon>Actinomycetota</taxon>
        <taxon>Actinomycetes</taxon>
        <taxon>Mycobacteriales</taxon>
        <taxon>Nocardiaceae</taxon>
        <taxon>Nocardia</taxon>
    </lineage>
</organism>
<dbReference type="Gene3D" id="1.10.10.60">
    <property type="entry name" value="Homeodomain-like"/>
    <property type="match status" value="1"/>
</dbReference>
<dbReference type="Proteomes" id="UP001611415">
    <property type="component" value="Unassembled WGS sequence"/>
</dbReference>
<reference evidence="3 4" key="1">
    <citation type="submission" date="2024-10" db="EMBL/GenBank/DDBJ databases">
        <title>The Natural Products Discovery Center: Release of the First 8490 Sequenced Strains for Exploring Actinobacteria Biosynthetic Diversity.</title>
        <authorList>
            <person name="Kalkreuter E."/>
            <person name="Kautsar S.A."/>
            <person name="Yang D."/>
            <person name="Bader C.D."/>
            <person name="Teijaro C.N."/>
            <person name="Fluegel L."/>
            <person name="Davis C.M."/>
            <person name="Simpson J.R."/>
            <person name="Lauterbach L."/>
            <person name="Steele A.D."/>
            <person name="Gui C."/>
            <person name="Meng S."/>
            <person name="Li G."/>
            <person name="Viehrig K."/>
            <person name="Ye F."/>
            <person name="Su P."/>
            <person name="Kiefer A.F."/>
            <person name="Nichols A."/>
            <person name="Cepeda A.J."/>
            <person name="Yan W."/>
            <person name="Fan B."/>
            <person name="Jiang Y."/>
            <person name="Adhikari A."/>
            <person name="Zheng C.-J."/>
            <person name="Schuster L."/>
            <person name="Cowan T.M."/>
            <person name="Smanski M.J."/>
            <person name="Chevrette M.G."/>
            <person name="De Carvalho L.P.S."/>
            <person name="Shen B."/>
        </authorList>
    </citation>
    <scope>NUCLEOTIDE SEQUENCE [LARGE SCALE GENOMIC DNA]</scope>
    <source>
        <strain evidence="3 4">NPDC019275</strain>
    </source>
</reference>
<keyword evidence="4" id="KW-1185">Reference proteome</keyword>
<gene>
    <name evidence="3" type="ORF">ACH49W_19985</name>
</gene>
<dbReference type="PANTHER" id="PTHR47894:SF1">
    <property type="entry name" value="HTH-TYPE TRANSCRIPTIONAL REGULATOR VQSM"/>
    <property type="match status" value="1"/>
</dbReference>
<dbReference type="RefSeq" id="WP_397093119.1">
    <property type="nucleotide sequence ID" value="NZ_JBIRYO010000012.1"/>
</dbReference>
<dbReference type="Pfam" id="PF12625">
    <property type="entry name" value="Arabinose_bd"/>
    <property type="match status" value="1"/>
</dbReference>
<evidence type="ECO:0000313" key="3">
    <source>
        <dbReference type="EMBL" id="MFI2475658.1"/>
    </source>
</evidence>
<dbReference type="InterPro" id="IPR032687">
    <property type="entry name" value="AraC-type_N"/>
</dbReference>
<dbReference type="InterPro" id="IPR018060">
    <property type="entry name" value="HTH_AraC"/>
</dbReference>
<comment type="caution">
    <text evidence="3">The sequence shown here is derived from an EMBL/GenBank/DDBJ whole genome shotgun (WGS) entry which is preliminary data.</text>
</comment>
<protein>
    <submittedName>
        <fullName evidence="3">AraC family transcriptional regulator ligand-binding domain-containing protein</fullName>
    </submittedName>
</protein>
<evidence type="ECO:0000313" key="4">
    <source>
        <dbReference type="Proteomes" id="UP001611415"/>
    </source>
</evidence>
<evidence type="ECO:0000259" key="2">
    <source>
        <dbReference type="PROSITE" id="PS01124"/>
    </source>
</evidence>
<proteinExistence type="predicted"/>
<evidence type="ECO:0000256" key="1">
    <source>
        <dbReference type="ARBA" id="ARBA00023125"/>
    </source>
</evidence>
<accession>A0ABW7X3H1</accession>
<dbReference type="PROSITE" id="PS01124">
    <property type="entry name" value="HTH_ARAC_FAMILY_2"/>
    <property type="match status" value="1"/>
</dbReference>
<keyword evidence="1" id="KW-0238">DNA-binding</keyword>
<dbReference type="EMBL" id="JBIRYO010000012">
    <property type="protein sequence ID" value="MFI2475658.1"/>
    <property type="molecule type" value="Genomic_DNA"/>
</dbReference>
<feature type="domain" description="HTH araC/xylS-type" evidence="2">
    <location>
        <begin position="235"/>
        <end position="321"/>
    </location>
</feature>
<name>A0ABW7X3H1_9NOCA</name>
<dbReference type="PANTHER" id="PTHR47894">
    <property type="entry name" value="HTH-TYPE TRANSCRIPTIONAL REGULATOR GADX"/>
    <property type="match status" value="1"/>
</dbReference>